<gene>
    <name evidence="1" type="ORF">ACFQ1M_14685</name>
</gene>
<comment type="caution">
    <text evidence="1">The sequence shown here is derived from an EMBL/GenBank/DDBJ whole genome shotgun (WGS) entry which is preliminary data.</text>
</comment>
<dbReference type="RefSeq" id="WP_386409521.1">
    <property type="nucleotide sequence ID" value="NZ_JBHTJH010000017.1"/>
</dbReference>
<organism evidence="1 2">
    <name type="scientific">Sungkyunkwania multivorans</name>
    <dbReference type="NCBI Taxonomy" id="1173618"/>
    <lineage>
        <taxon>Bacteria</taxon>
        <taxon>Pseudomonadati</taxon>
        <taxon>Bacteroidota</taxon>
        <taxon>Flavobacteriia</taxon>
        <taxon>Flavobacteriales</taxon>
        <taxon>Flavobacteriaceae</taxon>
        <taxon>Sungkyunkwania</taxon>
    </lineage>
</organism>
<name>A0ABW3D052_9FLAO</name>
<reference evidence="2" key="1">
    <citation type="journal article" date="2019" name="Int. J. Syst. Evol. Microbiol.">
        <title>The Global Catalogue of Microorganisms (GCM) 10K type strain sequencing project: providing services to taxonomists for standard genome sequencing and annotation.</title>
        <authorList>
            <consortium name="The Broad Institute Genomics Platform"/>
            <consortium name="The Broad Institute Genome Sequencing Center for Infectious Disease"/>
            <person name="Wu L."/>
            <person name="Ma J."/>
        </authorList>
    </citation>
    <scope>NUCLEOTIDE SEQUENCE [LARGE SCALE GENOMIC DNA]</scope>
    <source>
        <strain evidence="2">CCUG 62952</strain>
    </source>
</reference>
<evidence type="ECO:0008006" key="3">
    <source>
        <dbReference type="Google" id="ProtNLM"/>
    </source>
</evidence>
<keyword evidence="2" id="KW-1185">Reference proteome</keyword>
<protein>
    <recommendedName>
        <fullName evidence="3">Adhesin domain-containing protein</fullName>
    </recommendedName>
</protein>
<dbReference type="Proteomes" id="UP001596978">
    <property type="component" value="Unassembled WGS sequence"/>
</dbReference>
<evidence type="ECO:0000313" key="1">
    <source>
        <dbReference type="EMBL" id="MFD0863459.1"/>
    </source>
</evidence>
<dbReference type="EMBL" id="JBHTJH010000017">
    <property type="protein sequence ID" value="MFD0863459.1"/>
    <property type="molecule type" value="Genomic_DNA"/>
</dbReference>
<sequence length="210" mass="23624">MNMVFGNRYILIFLLFYSVASSQKRVEKVLNFEAAQIIEVNAENCFRLDVNTHAENKIVIEAAVAGEYQNDLLVSIKELENRLQIGADFQPMFKDPNDKLSAHKVVSISMKIWLPENRQLKIRGNYTNTKITGVYQDLQVQLNDGSCRLRQVAANVVVSTLDGDIHISQISGEVNATSRHGRIVQEKISSGNSQLLLKSINGNIYIKKSE</sequence>
<evidence type="ECO:0000313" key="2">
    <source>
        <dbReference type="Proteomes" id="UP001596978"/>
    </source>
</evidence>
<accession>A0ABW3D052</accession>
<proteinExistence type="predicted"/>